<keyword evidence="1" id="KW-0732">Signal</keyword>
<accession>A0ABQ2H648</accession>
<gene>
    <name evidence="3" type="ORF">GCM10007088_02210</name>
</gene>
<evidence type="ECO:0000313" key="3">
    <source>
        <dbReference type="EMBL" id="GGM47040.1"/>
    </source>
</evidence>
<evidence type="ECO:0000259" key="2">
    <source>
        <dbReference type="Pfam" id="PF13472"/>
    </source>
</evidence>
<organism evidence="3 4">
    <name type="scientific">Porphyromonas pasteri</name>
    <dbReference type="NCBI Taxonomy" id="1583331"/>
    <lineage>
        <taxon>Bacteria</taxon>
        <taxon>Pseudomonadati</taxon>
        <taxon>Bacteroidota</taxon>
        <taxon>Bacteroidia</taxon>
        <taxon>Bacteroidales</taxon>
        <taxon>Porphyromonadaceae</taxon>
        <taxon>Porphyromonas</taxon>
    </lineage>
</organism>
<dbReference type="Gene3D" id="3.40.50.1110">
    <property type="entry name" value="SGNH hydrolase"/>
    <property type="match status" value="1"/>
</dbReference>
<dbReference type="InterPro" id="IPR036514">
    <property type="entry name" value="SGNH_hydro_sf"/>
</dbReference>
<feature type="signal peptide" evidence="1">
    <location>
        <begin position="1"/>
        <end position="24"/>
    </location>
</feature>
<dbReference type="SUPFAM" id="SSF52266">
    <property type="entry name" value="SGNH hydrolase"/>
    <property type="match status" value="1"/>
</dbReference>
<evidence type="ECO:0000256" key="1">
    <source>
        <dbReference type="SAM" id="SignalP"/>
    </source>
</evidence>
<dbReference type="InterPro" id="IPR051532">
    <property type="entry name" value="Ester_Hydrolysis_Enzymes"/>
</dbReference>
<dbReference type="InterPro" id="IPR013830">
    <property type="entry name" value="SGNH_hydro"/>
</dbReference>
<reference evidence="4" key="1">
    <citation type="journal article" date="2019" name="Int. J. Syst. Evol. Microbiol.">
        <title>The Global Catalogue of Microorganisms (GCM) 10K type strain sequencing project: providing services to taxonomists for standard genome sequencing and annotation.</title>
        <authorList>
            <consortium name="The Broad Institute Genomics Platform"/>
            <consortium name="The Broad Institute Genome Sequencing Center for Infectious Disease"/>
            <person name="Wu L."/>
            <person name="Ma J."/>
        </authorList>
    </citation>
    <scope>NUCLEOTIDE SEQUENCE [LARGE SCALE GENOMIC DNA]</scope>
    <source>
        <strain evidence="4">JCM 30531</strain>
    </source>
</reference>
<dbReference type="Pfam" id="PF13472">
    <property type="entry name" value="Lipase_GDSL_2"/>
    <property type="match status" value="1"/>
</dbReference>
<proteinExistence type="predicted"/>
<dbReference type="EMBL" id="BMPU01000001">
    <property type="protein sequence ID" value="GGM47040.1"/>
    <property type="molecule type" value="Genomic_DNA"/>
</dbReference>
<protein>
    <recommendedName>
        <fullName evidence="2">SGNH hydrolase-type esterase domain-containing protein</fullName>
    </recommendedName>
</protein>
<evidence type="ECO:0000313" key="4">
    <source>
        <dbReference type="Proteomes" id="UP000653477"/>
    </source>
</evidence>
<sequence length="412" mass="45020">MRSSKRAALLLTLGVLGIAGSLFAAGPVPKSEPNFYAPTGYFASLAQELRVAAKNGSTVSIVQLGDSHIQAGHTTAPLRASLQASFGDAGRGWIGWYALYGSNSPRDYRVTSSGFGWQRELILKPEGTRPMGLGGYVLSTRPSSRFTIGVTSSDHPFRQMHLVRTASSLPLTAFPLAELRTGRFSTGAYVVDTLSWRSPYTSVTLTGAEENDADEAVYAGCVLLSGKGGVLVHDIGINGAAYRHYALADYVEQLSLLEPQLLILSMGTNDCYSTHFQIADFTDSLEQMLMLLKEILPKTKILLTTPPPSFFRQASTHYVVTGRRRKHRKKVTTMTYRFNENAARVSEEIMHRAELHGVAAFDLFSAMGGQSGINSWIADGLMAGDRVHYSRDGYERQGRLITSALERALTLR</sequence>
<feature type="domain" description="SGNH hydrolase-type esterase" evidence="2">
    <location>
        <begin position="223"/>
        <end position="396"/>
    </location>
</feature>
<name>A0ABQ2H648_9PORP</name>
<dbReference type="Gene3D" id="2.60.120.1360">
    <property type="match status" value="1"/>
</dbReference>
<dbReference type="PANTHER" id="PTHR30383">
    <property type="entry name" value="THIOESTERASE 1/PROTEASE 1/LYSOPHOSPHOLIPASE L1"/>
    <property type="match status" value="1"/>
</dbReference>
<keyword evidence="4" id="KW-1185">Reference proteome</keyword>
<comment type="caution">
    <text evidence="3">The sequence shown here is derived from an EMBL/GenBank/DDBJ whole genome shotgun (WGS) entry which is preliminary data.</text>
</comment>
<dbReference type="PANTHER" id="PTHR30383:SF29">
    <property type="entry name" value="SGNH HYDROLASE-TYPE ESTERASE DOMAIN-CONTAINING PROTEIN"/>
    <property type="match status" value="1"/>
</dbReference>
<dbReference type="Proteomes" id="UP000653477">
    <property type="component" value="Unassembled WGS sequence"/>
</dbReference>
<feature type="chain" id="PRO_5046692442" description="SGNH hydrolase-type esterase domain-containing protein" evidence="1">
    <location>
        <begin position="25"/>
        <end position="412"/>
    </location>
</feature>